<evidence type="ECO:0000259" key="3">
    <source>
        <dbReference type="PROSITE" id="PS51635"/>
    </source>
</evidence>
<feature type="domain" description="PNPLA" evidence="3">
    <location>
        <begin position="7"/>
        <end position="283"/>
    </location>
</feature>
<dbReference type="EMBL" id="LAHD01000034">
    <property type="protein sequence ID" value="PHK03701.1"/>
    <property type="molecule type" value="Genomic_DNA"/>
</dbReference>
<feature type="active site" description="Proton acceptor" evidence="2">
    <location>
        <position position="270"/>
    </location>
</feature>
<protein>
    <submittedName>
        <fullName evidence="4">Alpha-beta hydrolase</fullName>
    </submittedName>
</protein>
<sequence>MPKKLAVVISGAVSLGSYEAGVMYEILEAIARHNEDIKNHEEPIEIDVITGASAGGMTACILVQHLLCGDQPAPFRPDQSLRKPYNNPLYNAWVDEVDIRELIKVEKEDQKYSLLQTAVVEKIGNKYLQDRVQINQKHPAAASEIYVGIAMSNLSGYTFPLTTDYAREGRKEGTLKFAYTRYKDQFVCLARRDGFGNVTLDEIDRETIRDPRTGRESIEWKKLRDTNWSELREAGLSSGAFPFAFKLRKIRRFGGFGKRRDRNEEYLYTDGGVFENEPIGMAKLLVDRIDQNQDLSDKRYYLYIAPGQRQLPENPFIKKDNDLLVTGIALLSSIFHQSRFQDWIMEEMDAPVFSITANDFELIGDVFSAFAGFLEKKFRAYDYNIGRERTQFELSNLQAKSQLQDLLNLELNKMPPLEWIVNCKVNDKNLNTWDEAKKELSQLAKPRSPEGEQLQDNDAIKRDQLAELRRLMAEVDIETRQEIVNQLSFRLESLVDLINDRLEPLDMKNNGSRLSKLWSFIKLNVRIFIGKPLTKWLLKRIFRLWIRQNFLNLKNG</sequence>
<evidence type="ECO:0000313" key="4">
    <source>
        <dbReference type="EMBL" id="PHK03701.1"/>
    </source>
</evidence>
<comment type="caution">
    <text evidence="4">The sequence shown here is derived from an EMBL/GenBank/DDBJ whole genome shotgun (WGS) entry which is preliminary data.</text>
</comment>
<feature type="active site" description="Nucleophile" evidence="2">
    <location>
        <position position="53"/>
    </location>
</feature>
<keyword evidence="2" id="KW-0442">Lipid degradation</keyword>
<dbReference type="Pfam" id="PF01734">
    <property type="entry name" value="Patatin"/>
    <property type="match status" value="1"/>
</dbReference>
<dbReference type="Gene3D" id="3.40.1090.10">
    <property type="entry name" value="Cytosolic phospholipase A2 catalytic domain"/>
    <property type="match status" value="1"/>
</dbReference>
<keyword evidence="2 4" id="KW-0378">Hydrolase</keyword>
<dbReference type="GeneID" id="57096748"/>
<dbReference type="RefSeq" id="WP_099068236.1">
    <property type="nucleotide sequence ID" value="NZ_LAHD01000034.1"/>
</dbReference>
<keyword evidence="1 2" id="KW-0443">Lipid metabolism</keyword>
<comment type="caution">
    <text evidence="2">Lacks conserved residue(s) required for the propagation of feature annotation.</text>
</comment>
<evidence type="ECO:0000313" key="5">
    <source>
        <dbReference type="Proteomes" id="UP000222310"/>
    </source>
</evidence>
<dbReference type="SUPFAM" id="SSF52151">
    <property type="entry name" value="FabD/lysophospholipase-like"/>
    <property type="match status" value="1"/>
</dbReference>
<dbReference type="AlphaFoldDB" id="A0A9Q5ZCL1"/>
<feature type="short sequence motif" description="DGA/G" evidence="2">
    <location>
        <begin position="270"/>
        <end position="272"/>
    </location>
</feature>
<dbReference type="Proteomes" id="UP000222310">
    <property type="component" value="Unassembled WGS sequence"/>
</dbReference>
<evidence type="ECO:0000256" key="2">
    <source>
        <dbReference type="PROSITE-ProRule" id="PRU01161"/>
    </source>
</evidence>
<dbReference type="GO" id="GO:0016042">
    <property type="term" value="P:lipid catabolic process"/>
    <property type="evidence" value="ECO:0007669"/>
    <property type="project" value="UniProtKB-UniRule"/>
</dbReference>
<organism evidence="4 5">
    <name type="scientific">Nostoc linckia z8</name>
    <dbReference type="NCBI Taxonomy" id="1628746"/>
    <lineage>
        <taxon>Bacteria</taxon>
        <taxon>Bacillati</taxon>
        <taxon>Cyanobacteriota</taxon>
        <taxon>Cyanophyceae</taxon>
        <taxon>Nostocales</taxon>
        <taxon>Nostocaceae</taxon>
        <taxon>Nostoc</taxon>
    </lineage>
</organism>
<name>A0A9Q5ZCL1_NOSLI</name>
<dbReference type="GO" id="GO:0016787">
    <property type="term" value="F:hydrolase activity"/>
    <property type="evidence" value="ECO:0007669"/>
    <property type="project" value="UniProtKB-UniRule"/>
</dbReference>
<dbReference type="PROSITE" id="PS51635">
    <property type="entry name" value="PNPLA"/>
    <property type="match status" value="1"/>
</dbReference>
<dbReference type="InterPro" id="IPR002641">
    <property type="entry name" value="PNPLA_dom"/>
</dbReference>
<proteinExistence type="predicted"/>
<reference evidence="4 5" key="1">
    <citation type="submission" date="2015-02" db="EMBL/GenBank/DDBJ databases">
        <title>Nostoc linckia genome annotation.</title>
        <authorList>
            <person name="Zhou Z."/>
        </authorList>
    </citation>
    <scope>NUCLEOTIDE SEQUENCE [LARGE SCALE GENOMIC DNA]</scope>
    <source>
        <strain evidence="5">z8</strain>
    </source>
</reference>
<dbReference type="InterPro" id="IPR016035">
    <property type="entry name" value="Acyl_Trfase/lysoPLipase"/>
</dbReference>
<feature type="short sequence motif" description="GXSXG" evidence="2">
    <location>
        <begin position="51"/>
        <end position="55"/>
    </location>
</feature>
<accession>A0A9Q5ZCL1</accession>
<evidence type="ECO:0000256" key="1">
    <source>
        <dbReference type="ARBA" id="ARBA00023098"/>
    </source>
</evidence>
<gene>
    <name evidence="4" type="ORF">VF08_14000</name>
</gene>